<protein>
    <submittedName>
        <fullName evidence="2">Uncharacterized protein</fullName>
    </submittedName>
</protein>
<accession>A0A2T0IFC5</accession>
<evidence type="ECO:0000256" key="1">
    <source>
        <dbReference type="SAM" id="MobiDB-lite"/>
    </source>
</evidence>
<name>A0A2T0IFC5_PSEFL</name>
<dbReference type="AlphaFoldDB" id="A0A2T0IFC5"/>
<organism evidence="2 3">
    <name type="scientific">Pseudomonas fluorescens</name>
    <dbReference type="NCBI Taxonomy" id="294"/>
    <lineage>
        <taxon>Bacteria</taxon>
        <taxon>Pseudomonadati</taxon>
        <taxon>Pseudomonadota</taxon>
        <taxon>Gammaproteobacteria</taxon>
        <taxon>Pseudomonadales</taxon>
        <taxon>Pseudomonadaceae</taxon>
        <taxon>Pseudomonas</taxon>
    </lineage>
</organism>
<evidence type="ECO:0000313" key="2">
    <source>
        <dbReference type="EMBL" id="PRW94006.1"/>
    </source>
</evidence>
<feature type="region of interest" description="Disordered" evidence="1">
    <location>
        <begin position="46"/>
        <end position="75"/>
    </location>
</feature>
<sequence length="93" mass="10358">MFWLTVRHRGQAPSHILISRDFKKMVGLRFHRVEPPLIVLAPTSRLAGGVSPTRTGTPACEENHHAPTPAHPGLAQRRCQRLARCASRYPCPS</sequence>
<reference evidence="2 3" key="1">
    <citation type="submission" date="2018-03" db="EMBL/GenBank/DDBJ databases">
        <title>Blue discolouration in mozzarella cheese caused by Pseudomonas fluorescens.</title>
        <authorList>
            <person name="Chiesa F."/>
            <person name="Dalmasso A."/>
            <person name="Lomonaco S."/>
        </authorList>
    </citation>
    <scope>NUCLEOTIDE SEQUENCE [LARGE SCALE GENOMIC DNA]</scope>
    <source>
        <strain evidence="2 3">11293</strain>
    </source>
</reference>
<proteinExistence type="predicted"/>
<dbReference type="Proteomes" id="UP000239731">
    <property type="component" value="Unassembled WGS sequence"/>
</dbReference>
<dbReference type="EMBL" id="PVUH01000004">
    <property type="protein sequence ID" value="PRW94006.1"/>
    <property type="molecule type" value="Genomic_DNA"/>
</dbReference>
<comment type="caution">
    <text evidence="2">The sequence shown here is derived from an EMBL/GenBank/DDBJ whole genome shotgun (WGS) entry which is preliminary data.</text>
</comment>
<evidence type="ECO:0000313" key="3">
    <source>
        <dbReference type="Proteomes" id="UP000239731"/>
    </source>
</evidence>
<gene>
    <name evidence="2" type="ORF">C7A10_08700</name>
</gene>